<dbReference type="GO" id="GO:0009254">
    <property type="term" value="P:peptidoglycan turnover"/>
    <property type="evidence" value="ECO:0007669"/>
    <property type="project" value="TreeGrafter"/>
</dbReference>
<dbReference type="eggNOG" id="COG1472">
    <property type="taxonomic scope" value="Bacteria"/>
</dbReference>
<dbReference type="OrthoDB" id="9786661at2"/>
<name>A8PL31_9COXI</name>
<evidence type="ECO:0000256" key="5">
    <source>
        <dbReference type="ARBA" id="ARBA00023295"/>
    </source>
</evidence>
<dbReference type="SUPFAM" id="SSF51445">
    <property type="entry name" value="(Trans)glycosidases"/>
    <property type="match status" value="1"/>
</dbReference>
<proteinExistence type="inferred from homology"/>
<dbReference type="InterPro" id="IPR036962">
    <property type="entry name" value="Glyco_hydro_3_N_sf"/>
</dbReference>
<sequence length="359" mass="41127">MRGILTLGVVLHDWLKEKSFRETFNDFIKNSMIREISIFRDRHKTAINLNEVKQFSDEMHSVRPDIVLAVDHEGGCVQRLRGNGFTVLPQPDELRQRYEQGDEEASRNRAYACGLITAYELRKAGITVLYGPVMDTYHAEAAVIGKKGRSYGNPPQSTDLLNHYLKGINGCLYIIAKHFPDHGQVIQDTHVESAIDTRPLDTICKQSLPPYRDLSYDGLMIPHVIYSAVDRLPATLSKKTIQFFTAQLAKDSLPLFSDALEMDALKRVAPTINERVSRCLESGCDAILYCGGGGQRELDYFDKLEHLLTFLTEKKHTEPEFFRRYQEAEHKIKRLSNRRLKQPPLVEDYRQAQRVMTEI</sequence>
<evidence type="ECO:0000256" key="1">
    <source>
        <dbReference type="ARBA" id="ARBA00001231"/>
    </source>
</evidence>
<dbReference type="InterPro" id="IPR050226">
    <property type="entry name" value="NagZ_Beta-hexosaminidase"/>
</dbReference>
<dbReference type="EMBL" id="AAQJ02000001">
    <property type="protein sequence ID" value="EDP47004.1"/>
    <property type="molecule type" value="Genomic_DNA"/>
</dbReference>
<accession>A8PL31</accession>
<dbReference type="RefSeq" id="WP_006035967.1">
    <property type="nucleotide sequence ID" value="NZ_AAQJ02000001.1"/>
</dbReference>
<dbReference type="STRING" id="59196.RICGR_0337"/>
<organism evidence="7 8">
    <name type="scientific">Rickettsiella grylli</name>
    <dbReference type="NCBI Taxonomy" id="59196"/>
    <lineage>
        <taxon>Bacteria</taxon>
        <taxon>Pseudomonadati</taxon>
        <taxon>Pseudomonadota</taxon>
        <taxon>Gammaproteobacteria</taxon>
        <taxon>Legionellales</taxon>
        <taxon>Coxiellaceae</taxon>
        <taxon>Rickettsiella</taxon>
    </lineage>
</organism>
<dbReference type="GO" id="GO:0005975">
    <property type="term" value="P:carbohydrate metabolic process"/>
    <property type="evidence" value="ECO:0007669"/>
    <property type="project" value="InterPro"/>
</dbReference>
<comment type="similarity">
    <text evidence="2">Belongs to the glycosyl hydrolase 3 family.</text>
</comment>
<comment type="caution">
    <text evidence="7">The sequence shown here is derived from an EMBL/GenBank/DDBJ whole genome shotgun (WGS) entry which is preliminary data.</text>
</comment>
<dbReference type="Proteomes" id="UP000054075">
    <property type="component" value="Unassembled WGS sequence"/>
</dbReference>
<gene>
    <name evidence="7" type="ORF">RICGR_0337</name>
</gene>
<dbReference type="PANTHER" id="PTHR30480">
    <property type="entry name" value="BETA-HEXOSAMINIDASE-RELATED"/>
    <property type="match status" value="1"/>
</dbReference>
<comment type="catalytic activity">
    <reaction evidence="1">
        <text>Hydrolysis of terminal non-reducing N-acetyl-D-hexosamine residues in N-acetyl-beta-D-hexosaminides.</text>
        <dbReference type="EC" id="3.2.1.52"/>
    </reaction>
</comment>
<dbReference type="EC" id="3.2.1.52" evidence="3"/>
<dbReference type="Gene3D" id="3.20.20.300">
    <property type="entry name" value="Glycoside hydrolase, family 3, N-terminal domain"/>
    <property type="match status" value="1"/>
</dbReference>
<evidence type="ECO:0000256" key="3">
    <source>
        <dbReference type="ARBA" id="ARBA00012663"/>
    </source>
</evidence>
<protein>
    <recommendedName>
        <fullName evidence="3">beta-N-acetylhexosaminidase</fullName>
        <ecNumber evidence="3">3.2.1.52</ecNumber>
    </recommendedName>
</protein>
<dbReference type="AlphaFoldDB" id="A8PL31"/>
<feature type="domain" description="Glycoside hydrolase family 3 N-terminal" evidence="6">
    <location>
        <begin position="20"/>
        <end position="291"/>
    </location>
</feature>
<keyword evidence="5 7" id="KW-0326">Glycosidase</keyword>
<keyword evidence="8" id="KW-1185">Reference proteome</keyword>
<evidence type="ECO:0000256" key="4">
    <source>
        <dbReference type="ARBA" id="ARBA00022801"/>
    </source>
</evidence>
<evidence type="ECO:0000259" key="6">
    <source>
        <dbReference type="Pfam" id="PF00933"/>
    </source>
</evidence>
<dbReference type="PANTHER" id="PTHR30480:SF13">
    <property type="entry name" value="BETA-HEXOSAMINIDASE"/>
    <property type="match status" value="1"/>
</dbReference>
<evidence type="ECO:0000313" key="7">
    <source>
        <dbReference type="EMBL" id="EDP47004.1"/>
    </source>
</evidence>
<reference evidence="7" key="2">
    <citation type="submission" date="2007-10" db="EMBL/GenBank/DDBJ databases">
        <authorList>
            <person name="Myers G.S."/>
        </authorList>
    </citation>
    <scope>NUCLEOTIDE SEQUENCE [LARGE SCALE GENOMIC DNA]</scope>
</reference>
<evidence type="ECO:0000256" key="2">
    <source>
        <dbReference type="ARBA" id="ARBA00005336"/>
    </source>
</evidence>
<reference evidence="7" key="1">
    <citation type="submission" date="2006-04" db="EMBL/GenBank/DDBJ databases">
        <authorList>
            <person name="Seshadri R."/>
            <person name="Federici B.A."/>
        </authorList>
    </citation>
    <scope>NUCLEOTIDE SEQUENCE [LARGE SCALE GENOMIC DNA]</scope>
</reference>
<dbReference type="Pfam" id="PF00933">
    <property type="entry name" value="Glyco_hydro_3"/>
    <property type="match status" value="1"/>
</dbReference>
<evidence type="ECO:0000313" key="8">
    <source>
        <dbReference type="Proteomes" id="UP000054075"/>
    </source>
</evidence>
<keyword evidence="4 7" id="KW-0378">Hydrolase</keyword>
<dbReference type="GO" id="GO:0004563">
    <property type="term" value="F:beta-N-acetylhexosaminidase activity"/>
    <property type="evidence" value="ECO:0007669"/>
    <property type="project" value="UniProtKB-EC"/>
</dbReference>
<dbReference type="InterPro" id="IPR001764">
    <property type="entry name" value="Glyco_hydro_3_N"/>
</dbReference>
<dbReference type="InterPro" id="IPR017853">
    <property type="entry name" value="GH"/>
</dbReference>